<name>A0A6A5MUP0_LUPAL</name>
<protein>
    <submittedName>
        <fullName evidence="1">Uncharacterized protein</fullName>
    </submittedName>
</protein>
<sequence length="75" mass="8670">MVNPTLTPNLTNHSLSHPLLYKAGGRFIIHIINGRVVHQKVCIYILIMILITSFLTPPFIYFPHLCLYFYPPSLF</sequence>
<dbReference type="Proteomes" id="UP000447434">
    <property type="component" value="Chromosome 7"/>
</dbReference>
<evidence type="ECO:0000313" key="1">
    <source>
        <dbReference type="EMBL" id="KAE9609736.1"/>
    </source>
</evidence>
<reference evidence="2" key="1">
    <citation type="journal article" date="2020" name="Nat. Commun.">
        <title>Genome sequence of the cluster root forming white lupin.</title>
        <authorList>
            <person name="Hufnagel B."/>
            <person name="Marques A."/>
            <person name="Soriano A."/>
            <person name="Marques L."/>
            <person name="Divol F."/>
            <person name="Doumas P."/>
            <person name="Sallet E."/>
            <person name="Mancinotti D."/>
            <person name="Carrere S."/>
            <person name="Marande W."/>
            <person name="Arribat S."/>
            <person name="Keller J."/>
            <person name="Huneau C."/>
            <person name="Blein T."/>
            <person name="Aime D."/>
            <person name="Laguerre M."/>
            <person name="Taylor J."/>
            <person name="Schubert V."/>
            <person name="Nelson M."/>
            <person name="Geu-Flores F."/>
            <person name="Crespi M."/>
            <person name="Gallardo-Guerrero K."/>
            <person name="Delaux P.-M."/>
            <person name="Salse J."/>
            <person name="Berges H."/>
            <person name="Guyot R."/>
            <person name="Gouzy J."/>
            <person name="Peret B."/>
        </authorList>
    </citation>
    <scope>NUCLEOTIDE SEQUENCE [LARGE SCALE GENOMIC DNA]</scope>
    <source>
        <strain evidence="2">cv. Amiga</strain>
    </source>
</reference>
<dbReference type="EMBL" id="WOCE01000007">
    <property type="protein sequence ID" value="KAE9609736.1"/>
    <property type="molecule type" value="Genomic_DNA"/>
</dbReference>
<keyword evidence="2" id="KW-1185">Reference proteome</keyword>
<evidence type="ECO:0000313" key="2">
    <source>
        <dbReference type="Proteomes" id="UP000447434"/>
    </source>
</evidence>
<proteinExistence type="predicted"/>
<comment type="caution">
    <text evidence="1">The sequence shown here is derived from an EMBL/GenBank/DDBJ whole genome shotgun (WGS) entry which is preliminary data.</text>
</comment>
<dbReference type="AlphaFoldDB" id="A0A6A5MUP0"/>
<organism evidence="1 2">
    <name type="scientific">Lupinus albus</name>
    <name type="common">White lupine</name>
    <name type="synonym">Lupinus termis</name>
    <dbReference type="NCBI Taxonomy" id="3870"/>
    <lineage>
        <taxon>Eukaryota</taxon>
        <taxon>Viridiplantae</taxon>
        <taxon>Streptophyta</taxon>
        <taxon>Embryophyta</taxon>
        <taxon>Tracheophyta</taxon>
        <taxon>Spermatophyta</taxon>
        <taxon>Magnoliopsida</taxon>
        <taxon>eudicotyledons</taxon>
        <taxon>Gunneridae</taxon>
        <taxon>Pentapetalae</taxon>
        <taxon>rosids</taxon>
        <taxon>fabids</taxon>
        <taxon>Fabales</taxon>
        <taxon>Fabaceae</taxon>
        <taxon>Papilionoideae</taxon>
        <taxon>50 kb inversion clade</taxon>
        <taxon>genistoids sensu lato</taxon>
        <taxon>core genistoids</taxon>
        <taxon>Genisteae</taxon>
        <taxon>Lupinus</taxon>
    </lineage>
</organism>
<gene>
    <name evidence="1" type="ORF">Lalb_Chr07g0179201</name>
</gene>
<accession>A0A6A5MUP0</accession>